<dbReference type="CDD" id="cd06974">
    <property type="entry name" value="TerD_like"/>
    <property type="match status" value="2"/>
</dbReference>
<dbReference type="Pfam" id="PF02342">
    <property type="entry name" value="TerD"/>
    <property type="match status" value="1"/>
</dbReference>
<gene>
    <name evidence="2" type="ORF">BK699_25695</name>
</gene>
<dbReference type="Gene3D" id="2.60.60.30">
    <property type="entry name" value="sav2460 like domains"/>
    <property type="match status" value="1"/>
</dbReference>
<dbReference type="PANTHER" id="PTHR32097:SF17">
    <property type="entry name" value="CAMP-BINDING PROTEIN 1-RELATED"/>
    <property type="match status" value="1"/>
</dbReference>
<proteinExistence type="predicted"/>
<organism evidence="2 3">
    <name type="scientific">Bacillus thuringiensis serovar mexicanensis</name>
    <dbReference type="NCBI Taxonomy" id="180868"/>
    <lineage>
        <taxon>Bacteria</taxon>
        <taxon>Bacillati</taxon>
        <taxon>Bacillota</taxon>
        <taxon>Bacilli</taxon>
        <taxon>Bacillales</taxon>
        <taxon>Bacillaceae</taxon>
        <taxon>Bacillus</taxon>
        <taxon>Bacillus cereus group</taxon>
    </lineage>
</organism>
<feature type="domain" description="TerD" evidence="1">
    <location>
        <begin position="2"/>
        <end position="180"/>
    </location>
</feature>
<evidence type="ECO:0000259" key="1">
    <source>
        <dbReference type="Pfam" id="PF02342"/>
    </source>
</evidence>
<dbReference type="EMBL" id="NFCF01000097">
    <property type="protein sequence ID" value="OTW45630.1"/>
    <property type="molecule type" value="Genomic_DNA"/>
</dbReference>
<dbReference type="InterPro" id="IPR051324">
    <property type="entry name" value="Stress/Tellurium_Resist"/>
</dbReference>
<comment type="caution">
    <text evidence="2">The sequence shown here is derived from an EMBL/GenBank/DDBJ whole genome shotgun (WGS) entry which is preliminary data.</text>
</comment>
<protein>
    <submittedName>
        <fullName evidence="2">Tellurium resistance protein</fullName>
    </submittedName>
</protein>
<accession>A0A242W2L1</accession>
<name>A0A242W2L1_BACTU</name>
<evidence type="ECO:0000313" key="3">
    <source>
        <dbReference type="Proteomes" id="UP000195152"/>
    </source>
</evidence>
<evidence type="ECO:0000313" key="2">
    <source>
        <dbReference type="EMBL" id="OTW45630.1"/>
    </source>
</evidence>
<dbReference type="PANTHER" id="PTHR32097">
    <property type="entry name" value="CAMP-BINDING PROTEIN 1-RELATED"/>
    <property type="match status" value="1"/>
</dbReference>
<dbReference type="InterPro" id="IPR003325">
    <property type="entry name" value="TerD"/>
</dbReference>
<dbReference type="AlphaFoldDB" id="A0A242W2L1"/>
<dbReference type="Proteomes" id="UP000195152">
    <property type="component" value="Unassembled WGS sequence"/>
</dbReference>
<reference evidence="2 3" key="1">
    <citation type="submission" date="2016-10" db="EMBL/GenBank/DDBJ databases">
        <title>Comparative genomics of Bacillus thuringiensis reveals a path to pathogens against multiple invertebrate hosts.</title>
        <authorList>
            <person name="Zheng J."/>
            <person name="Gao Q."/>
            <person name="Liu H."/>
            <person name="Peng D."/>
            <person name="Ruan L."/>
            <person name="Sun M."/>
        </authorList>
    </citation>
    <scope>NUCLEOTIDE SEQUENCE [LARGE SCALE GENOMIC DNA]</scope>
    <source>
        <strain evidence="2">BGSC 4AC1</strain>
    </source>
</reference>
<sequence>MMIHTLVRGQKIDVIKNHPEMKGLLVDLNWNAPMNMDVDASVFLVDFNGKITKEEDFVFYGQPYSSCRSVQLDQNETNGNKQRFSIDFTHIKDEVQKIVFSITIHNAEEKKQALRDVSHIQLKISNAQSGLEIIHFPITHPFTDESAIIVGELYRHGGGWKFNPIGAGYFGGLAALCENFGIEIADDEKQTAPPVEKKIVPTPPPVQKTINAVKVELKKKQSINIQKSKMVTATLEWETNKDLDLYCFYVTTNGEIGKVYYKNLGSSKVSPYIVLDGDSQEPGKETIRIYRPEALKYVLFAAYSAVGNGIGSFYSMKAKAVVDNHMGSVVTAPLLEINDHAYWVCIAHIDFTNSNEMKISHVESYSKDHSEASPLLYENGKFRMDVGPIEFKNEEDYQKYFK</sequence>